<dbReference type="SUPFAM" id="SSF48452">
    <property type="entry name" value="TPR-like"/>
    <property type="match status" value="1"/>
</dbReference>
<dbReference type="InterPro" id="IPR027417">
    <property type="entry name" value="P-loop_NTPase"/>
</dbReference>
<dbReference type="Gene3D" id="3.40.50.1820">
    <property type="entry name" value="alpha/beta hydrolase"/>
    <property type="match status" value="1"/>
</dbReference>
<feature type="domain" description="DUF7779" evidence="2">
    <location>
        <begin position="912"/>
        <end position="996"/>
    </location>
</feature>
<dbReference type="PANTHER" id="PTHR34414">
    <property type="entry name" value="HET DOMAIN-CONTAINING PROTEIN-RELATED"/>
    <property type="match status" value="1"/>
</dbReference>
<keyword evidence="1" id="KW-1133">Transmembrane helix</keyword>
<dbReference type="InterPro" id="IPR046536">
    <property type="entry name" value="DUF6601"/>
</dbReference>
<feature type="transmembrane region" description="Helical" evidence="1">
    <location>
        <begin position="261"/>
        <end position="280"/>
    </location>
</feature>
<dbReference type="Gene3D" id="3.40.50.300">
    <property type="entry name" value="P-loop containing nucleotide triphosphate hydrolases"/>
    <property type="match status" value="1"/>
</dbReference>
<accession>A0A9P5AWK6</accession>
<dbReference type="Pfam" id="PF20246">
    <property type="entry name" value="DUF6601"/>
    <property type="match status" value="1"/>
</dbReference>
<evidence type="ECO:0000259" key="2">
    <source>
        <dbReference type="Pfam" id="PF25000"/>
    </source>
</evidence>
<dbReference type="InterPro" id="IPR056681">
    <property type="entry name" value="DUF7779"/>
</dbReference>
<comment type="caution">
    <text evidence="3">The sequence shown here is derived from an EMBL/GenBank/DDBJ whole genome shotgun (WGS) entry which is preliminary data.</text>
</comment>
<proteinExistence type="predicted"/>
<keyword evidence="1" id="KW-0812">Transmembrane</keyword>
<feature type="non-terminal residue" evidence="3">
    <location>
        <position position="1"/>
    </location>
</feature>
<dbReference type="AlphaFoldDB" id="A0A9P5AWK6"/>
<dbReference type="Gene3D" id="1.25.40.10">
    <property type="entry name" value="Tetratricopeptide repeat domain"/>
    <property type="match status" value="1"/>
</dbReference>
<keyword evidence="4" id="KW-1185">Reference proteome</keyword>
<gene>
    <name evidence="3" type="ORF">FAGAP_13022</name>
</gene>
<dbReference type="Proteomes" id="UP000737391">
    <property type="component" value="Unassembled WGS sequence"/>
</dbReference>
<dbReference type="EMBL" id="LUFC02001556">
    <property type="protein sequence ID" value="KAF4473529.1"/>
    <property type="molecule type" value="Genomic_DNA"/>
</dbReference>
<keyword evidence="1" id="KW-0472">Membrane</keyword>
<protein>
    <submittedName>
        <fullName evidence="3">Kinesin light chain 1</fullName>
    </submittedName>
</protein>
<sequence>MDQATGRMVPPFSKEDALLRDVRRVAPFLDTGKDTTAYLRADLETPRLDKIYSFLWLAGLPRPARPLHRQTLLMRTVYLTENPDEHLVWHDASLFIKPIPAYLLDYEFWEQELCNDVALYESAYGLLVSYVWLVRHPSDLHVASGAGLLPVDIDWNDWVVFVTDLNVRLDSTMLCNVDRRYRYGELRLSRLNTLYRLGLAGFSLRNAVYGFMSGSVRYTTFFERNFGWMLAVFVYVTVVLSAMQVALATDRFSNSANFQQFSYGLALLSIAFVLAAVSFLTKQGDIIGPAVESLAVDIDGRCSTGTVTFQNILKQHQNGRSWEIPLRRPLGSQAARDRCLVLDDAFLGITPLFDPQPEDHKVDIIAISGLGGHAFGSFKERDGDHMWLRDSLPYDLTREDTLNPMARVMVYGYESSVANSNSFQNLEDLATSFHHSLLALAHTPTTRPIIFIAHSLGGLIIKETLITMSKSKNEDDLKLAKAVYGIVFFGVPHDGMDISSLIPMVENGPNRFLVESINRINSQILSIQRREFHTALGGEGDSEIICFYETEESRTGQKDKHGNWTMQGPRACLVTKSSATRCRSWEDGPEHTCAIARTHSDMVKFSRQDHEYDKSRERLRGLARRALMAQHRKRSAGAKYYVNRSATWEKLKMQLGFDQRPGAADARQRVSLFGLGGVGKTQIALAYVYWLRGEFPDLSVFWVHASTEERFRQSYASIAEECDIPGRKDTELDLLMLVKAWLEKKLKTQWFMVIDNADDAQLFFPLQQNTSHRPNEKLGRYIPECAHGSILVTTRNKKAGLRFLRGKPPIEVGNMTSDESSQLMRNILENDDIRDDELSGLATRLENLPLALAQAAAFIQENTISISQYIRLLDESNIALVDRLSEPFETVGRDSDTPHTVTATWIISFKQIEKQDRFASEVLSLISLFDRQAIPREFITYYWQKKTVSEVDKPSQEARVIKALGTLKAFCFISKVKDESLDMHRLVQLVAHKWLTIKDKMAEFAQQALQIVSSAFPYGDFETREVCLKYLPHAHAVLMNESTSLRKERAGLLHCMAGYFDYEGHWEEAEQYGIGAVKLKIEIHGEEHPSTLTSMANLALTYLQQGRWKDAEELQ</sequence>
<feature type="transmembrane region" description="Helical" evidence="1">
    <location>
        <begin position="226"/>
        <end position="249"/>
    </location>
</feature>
<dbReference type="Pfam" id="PF13424">
    <property type="entry name" value="TPR_12"/>
    <property type="match status" value="1"/>
</dbReference>
<dbReference type="Pfam" id="PF25000">
    <property type="entry name" value="DUF7779"/>
    <property type="match status" value="1"/>
</dbReference>
<dbReference type="OrthoDB" id="1658288at2759"/>
<dbReference type="SUPFAM" id="SSF52540">
    <property type="entry name" value="P-loop containing nucleoside triphosphate hydrolases"/>
    <property type="match status" value="1"/>
</dbReference>
<evidence type="ECO:0000313" key="4">
    <source>
        <dbReference type="Proteomes" id="UP000737391"/>
    </source>
</evidence>
<dbReference type="PANTHER" id="PTHR34414:SF1">
    <property type="entry name" value="SUBTILISIN-LIKE SERINE PROTEASE"/>
    <property type="match status" value="1"/>
</dbReference>
<name>A0A9P5AWK6_9HYPO</name>
<evidence type="ECO:0000313" key="3">
    <source>
        <dbReference type="EMBL" id="KAF4473529.1"/>
    </source>
</evidence>
<organism evidence="3 4">
    <name type="scientific">Fusarium agapanthi</name>
    <dbReference type="NCBI Taxonomy" id="1803897"/>
    <lineage>
        <taxon>Eukaryota</taxon>
        <taxon>Fungi</taxon>
        <taxon>Dikarya</taxon>
        <taxon>Ascomycota</taxon>
        <taxon>Pezizomycotina</taxon>
        <taxon>Sordariomycetes</taxon>
        <taxon>Hypocreomycetidae</taxon>
        <taxon>Hypocreales</taxon>
        <taxon>Nectriaceae</taxon>
        <taxon>Fusarium</taxon>
        <taxon>Fusarium fujikuroi species complex</taxon>
    </lineage>
</organism>
<dbReference type="InterPro" id="IPR011990">
    <property type="entry name" value="TPR-like_helical_dom_sf"/>
</dbReference>
<dbReference type="SUPFAM" id="SSF53474">
    <property type="entry name" value="alpha/beta-Hydrolases"/>
    <property type="match status" value="1"/>
</dbReference>
<dbReference type="InterPro" id="IPR029058">
    <property type="entry name" value="AB_hydrolase_fold"/>
</dbReference>
<reference evidence="3" key="1">
    <citation type="submission" date="2020-01" db="EMBL/GenBank/DDBJ databases">
        <title>Identification and distribution of gene clusters putatively required for synthesis of sphingolipid metabolism inhibitors in phylogenetically diverse species of the filamentous fungus Fusarium.</title>
        <authorList>
            <person name="Kim H.-S."/>
            <person name="Busman M."/>
            <person name="Brown D.W."/>
            <person name="Divon H."/>
            <person name="Uhlig S."/>
            <person name="Proctor R.H."/>
        </authorList>
    </citation>
    <scope>NUCLEOTIDE SEQUENCE</scope>
    <source>
        <strain evidence="3">NRRL 31653</strain>
    </source>
</reference>
<evidence type="ECO:0000256" key="1">
    <source>
        <dbReference type="SAM" id="Phobius"/>
    </source>
</evidence>